<gene>
    <name evidence="9" type="ORF">AMECASPLE_027625</name>
</gene>
<dbReference type="Proteomes" id="UP001469553">
    <property type="component" value="Unassembled WGS sequence"/>
</dbReference>
<keyword evidence="1" id="KW-0479">Metal-binding</keyword>
<name>A0ABV0XI80_9TELE</name>
<keyword evidence="3 6" id="KW-0863">Zinc-finger</keyword>
<dbReference type="Pfam" id="PF00096">
    <property type="entry name" value="zf-C2H2"/>
    <property type="match status" value="7"/>
</dbReference>
<feature type="domain" description="C2H2-type" evidence="8">
    <location>
        <begin position="404"/>
        <end position="431"/>
    </location>
</feature>
<feature type="domain" description="C2H2-type" evidence="8">
    <location>
        <begin position="292"/>
        <end position="319"/>
    </location>
</feature>
<protein>
    <recommendedName>
        <fullName evidence="8">C2H2-type domain-containing protein</fullName>
    </recommendedName>
</protein>
<comment type="caution">
    <text evidence="9">The sequence shown here is derived from an EMBL/GenBank/DDBJ whole genome shotgun (WGS) entry which is preliminary data.</text>
</comment>
<feature type="domain" description="C2H2-type" evidence="8">
    <location>
        <begin position="348"/>
        <end position="375"/>
    </location>
</feature>
<keyword evidence="4" id="KW-0862">Zinc</keyword>
<evidence type="ECO:0000256" key="3">
    <source>
        <dbReference type="ARBA" id="ARBA00022771"/>
    </source>
</evidence>
<feature type="compositionally biased region" description="Polar residues" evidence="7">
    <location>
        <begin position="18"/>
        <end position="32"/>
    </location>
</feature>
<dbReference type="Gene3D" id="3.30.160.60">
    <property type="entry name" value="Classic Zinc Finger"/>
    <property type="match status" value="8"/>
</dbReference>
<organism evidence="9 10">
    <name type="scientific">Ameca splendens</name>
    <dbReference type="NCBI Taxonomy" id="208324"/>
    <lineage>
        <taxon>Eukaryota</taxon>
        <taxon>Metazoa</taxon>
        <taxon>Chordata</taxon>
        <taxon>Craniata</taxon>
        <taxon>Vertebrata</taxon>
        <taxon>Euteleostomi</taxon>
        <taxon>Actinopterygii</taxon>
        <taxon>Neopterygii</taxon>
        <taxon>Teleostei</taxon>
        <taxon>Neoteleostei</taxon>
        <taxon>Acanthomorphata</taxon>
        <taxon>Ovalentaria</taxon>
        <taxon>Atherinomorphae</taxon>
        <taxon>Cyprinodontiformes</taxon>
        <taxon>Goodeidae</taxon>
        <taxon>Ameca</taxon>
    </lineage>
</organism>
<feature type="domain" description="C2H2-type" evidence="8">
    <location>
        <begin position="236"/>
        <end position="263"/>
    </location>
</feature>
<evidence type="ECO:0000313" key="10">
    <source>
        <dbReference type="Proteomes" id="UP001469553"/>
    </source>
</evidence>
<feature type="domain" description="C2H2-type" evidence="8">
    <location>
        <begin position="208"/>
        <end position="235"/>
    </location>
</feature>
<feature type="domain" description="C2H2-type" evidence="8">
    <location>
        <begin position="320"/>
        <end position="347"/>
    </location>
</feature>
<keyword evidence="2" id="KW-0677">Repeat</keyword>
<dbReference type="InterPro" id="IPR013087">
    <property type="entry name" value="Znf_C2H2_type"/>
</dbReference>
<evidence type="ECO:0000256" key="5">
    <source>
        <dbReference type="ARBA" id="ARBA00023242"/>
    </source>
</evidence>
<reference evidence="9 10" key="1">
    <citation type="submission" date="2021-06" db="EMBL/GenBank/DDBJ databases">
        <authorList>
            <person name="Palmer J.M."/>
        </authorList>
    </citation>
    <scope>NUCLEOTIDE SEQUENCE [LARGE SCALE GENOMIC DNA]</scope>
    <source>
        <strain evidence="9 10">AS_MEX2019</strain>
        <tissue evidence="9">Muscle</tissue>
    </source>
</reference>
<dbReference type="PANTHER" id="PTHR14003:SF23">
    <property type="entry name" value="ZINC FINGER PROTEIN 143"/>
    <property type="match status" value="1"/>
</dbReference>
<feature type="domain" description="C2H2-type" evidence="8">
    <location>
        <begin position="264"/>
        <end position="291"/>
    </location>
</feature>
<evidence type="ECO:0000256" key="1">
    <source>
        <dbReference type="ARBA" id="ARBA00022723"/>
    </source>
</evidence>
<accession>A0ABV0XI80</accession>
<feature type="compositionally biased region" description="Polar residues" evidence="7">
    <location>
        <begin position="45"/>
        <end position="60"/>
    </location>
</feature>
<feature type="compositionally biased region" description="Basic and acidic residues" evidence="7">
    <location>
        <begin position="61"/>
        <end position="74"/>
    </location>
</feature>
<dbReference type="PANTHER" id="PTHR14003">
    <property type="entry name" value="TRANSCRIPTIONAL REPRESSOR PROTEIN YY"/>
    <property type="match status" value="1"/>
</dbReference>
<sequence length="434" mass="49529">MLQRWTLQPDDPRGLSLVPSTPAASTSEQEQTQDSKDLNFPADAQQVTQEEVPWSSSLDQQEMKSSHIKEEHWTNQKGDQLSEQEETDITRLTVVTVKIEDEEKPLLAQLLHVKTEEPNELDHHIKTEIDGEECGRRDQIPCPNSCIQTCSNIRVSDSPETEVSYGHCWLKSSHSEPLREESENSLKQTVVSELGVNCCTTSSGKKPFSCQFCGKRFLYKQSFKNHLRTHTEEKPFDCNYCGKRFSKRGILLQHMRVHTGEKPYGCSQCGRRFSDQGNFSKHMKVHTGEKPFSCDDCGKRFTRNSLLTVHRRVHTGEKLFSCDDCGKGFSERGNLKKHMKVHTGEKPFSCKECGQRFAQSTLLKTHMRVHTGEKPFSCADCGKQFSEQGNLSKHRLVHTGEKPYSCNSCGKRFNQMMHLKGHMKVHSNENLFPC</sequence>
<evidence type="ECO:0000256" key="7">
    <source>
        <dbReference type="SAM" id="MobiDB-lite"/>
    </source>
</evidence>
<proteinExistence type="predicted"/>
<dbReference type="EMBL" id="JAHRIP010002944">
    <property type="protein sequence ID" value="MEQ2281174.1"/>
    <property type="molecule type" value="Genomic_DNA"/>
</dbReference>
<keyword evidence="5" id="KW-0539">Nucleus</keyword>
<dbReference type="InterPro" id="IPR036236">
    <property type="entry name" value="Znf_C2H2_sf"/>
</dbReference>
<evidence type="ECO:0000259" key="8">
    <source>
        <dbReference type="PROSITE" id="PS50157"/>
    </source>
</evidence>
<evidence type="ECO:0000256" key="4">
    <source>
        <dbReference type="ARBA" id="ARBA00022833"/>
    </source>
</evidence>
<evidence type="ECO:0000256" key="6">
    <source>
        <dbReference type="PROSITE-ProRule" id="PRU00042"/>
    </source>
</evidence>
<dbReference type="PROSITE" id="PS00028">
    <property type="entry name" value="ZINC_FINGER_C2H2_1"/>
    <property type="match status" value="8"/>
</dbReference>
<dbReference type="PROSITE" id="PS50157">
    <property type="entry name" value="ZINC_FINGER_C2H2_2"/>
    <property type="match status" value="8"/>
</dbReference>
<feature type="region of interest" description="Disordered" evidence="7">
    <location>
        <begin position="1"/>
        <end position="85"/>
    </location>
</feature>
<evidence type="ECO:0000313" key="9">
    <source>
        <dbReference type="EMBL" id="MEQ2281174.1"/>
    </source>
</evidence>
<keyword evidence="10" id="KW-1185">Reference proteome</keyword>
<dbReference type="SUPFAM" id="SSF57667">
    <property type="entry name" value="beta-beta-alpha zinc fingers"/>
    <property type="match status" value="5"/>
</dbReference>
<dbReference type="SMART" id="SM00355">
    <property type="entry name" value="ZnF_C2H2"/>
    <property type="match status" value="8"/>
</dbReference>
<evidence type="ECO:0000256" key="2">
    <source>
        <dbReference type="ARBA" id="ARBA00022737"/>
    </source>
</evidence>
<feature type="domain" description="C2H2-type" evidence="8">
    <location>
        <begin position="376"/>
        <end position="403"/>
    </location>
</feature>